<dbReference type="PATRIC" id="fig|1263867.3.peg.6164"/>
<name>M2AVI9_9BACT</name>
<sequence>MPPATDEQFVTSVGHAGAVTHLGAQVVLRKQSPAKPGAANERASVNAAVEVFFIMVSIF</sequence>
<dbReference type="EMBL" id="ANMO01000257">
    <property type="protein sequence ID" value="EMB13528.1"/>
    <property type="molecule type" value="Genomic_DNA"/>
</dbReference>
<gene>
    <name evidence="1" type="ORF">RE6C_05756</name>
</gene>
<accession>M2AVI9</accession>
<evidence type="ECO:0000313" key="1">
    <source>
        <dbReference type="EMBL" id="EMB13528.1"/>
    </source>
</evidence>
<keyword evidence="2" id="KW-1185">Reference proteome</keyword>
<proteinExistence type="predicted"/>
<dbReference type="Proteomes" id="UP000011529">
    <property type="component" value="Unassembled WGS sequence"/>
</dbReference>
<comment type="caution">
    <text evidence="1">The sequence shown here is derived from an EMBL/GenBank/DDBJ whole genome shotgun (WGS) entry which is preliminary data.</text>
</comment>
<reference evidence="1" key="2">
    <citation type="journal article" date="2013" name="Mar. Genomics">
        <title>Expression of sulfatases in Rhodopirellula baltica and the diversity of sulfatases in the genus Rhodopirellula.</title>
        <authorList>
            <person name="Wegner C.E."/>
            <person name="Richter-Heitmann T."/>
            <person name="Klindworth A."/>
            <person name="Klockow C."/>
            <person name="Richter M."/>
            <person name="Achstetter T."/>
            <person name="Glockner F.O."/>
            <person name="Harder J."/>
        </authorList>
    </citation>
    <scope>NUCLEOTIDE SEQUENCE [LARGE SCALE GENOMIC DNA]</scope>
    <source>
        <strain evidence="1">6C</strain>
    </source>
</reference>
<reference evidence="1" key="1">
    <citation type="submission" date="2012-11" db="EMBL/GenBank/DDBJ databases">
        <title>Permanent draft genomes of Rhodopirellula europaea strain SH398 and 6C.</title>
        <authorList>
            <person name="Richter M."/>
            <person name="Richter-Heitmann T."/>
            <person name="Frank C."/>
            <person name="Harder J."/>
            <person name="Glockner F.O."/>
        </authorList>
    </citation>
    <scope>NUCLEOTIDE SEQUENCE</scope>
    <source>
        <strain evidence="1">6C</strain>
    </source>
</reference>
<evidence type="ECO:0000313" key="2">
    <source>
        <dbReference type="Proteomes" id="UP000011529"/>
    </source>
</evidence>
<organism evidence="1 2">
    <name type="scientific">Rhodopirellula europaea 6C</name>
    <dbReference type="NCBI Taxonomy" id="1263867"/>
    <lineage>
        <taxon>Bacteria</taxon>
        <taxon>Pseudomonadati</taxon>
        <taxon>Planctomycetota</taxon>
        <taxon>Planctomycetia</taxon>
        <taxon>Pirellulales</taxon>
        <taxon>Pirellulaceae</taxon>
        <taxon>Rhodopirellula</taxon>
    </lineage>
</organism>
<dbReference type="AlphaFoldDB" id="M2AVI9"/>
<protein>
    <submittedName>
        <fullName evidence="1">Uncharacterized protein</fullName>
    </submittedName>
</protein>